<dbReference type="SUPFAM" id="SSF64307">
    <property type="entry name" value="SirA-like"/>
    <property type="match status" value="1"/>
</dbReference>
<proteinExistence type="predicted"/>
<organism evidence="1 2">
    <name type="scientific">Alkalibaculum bacchi</name>
    <dbReference type="NCBI Taxonomy" id="645887"/>
    <lineage>
        <taxon>Bacteria</taxon>
        <taxon>Bacillati</taxon>
        <taxon>Bacillota</taxon>
        <taxon>Clostridia</taxon>
        <taxon>Eubacteriales</taxon>
        <taxon>Eubacteriaceae</taxon>
        <taxon>Alkalibaculum</taxon>
    </lineage>
</organism>
<dbReference type="InterPro" id="IPR036868">
    <property type="entry name" value="TusA-like_sf"/>
</dbReference>
<name>A0A366IGM1_9FIRM</name>
<dbReference type="AlphaFoldDB" id="A0A366IGM1"/>
<comment type="caution">
    <text evidence="1">The sequence shown here is derived from an EMBL/GenBank/DDBJ whole genome shotgun (WGS) entry which is preliminary data.</text>
</comment>
<dbReference type="Proteomes" id="UP000253490">
    <property type="component" value="Unassembled WGS sequence"/>
</dbReference>
<reference evidence="1 2" key="1">
    <citation type="submission" date="2018-06" db="EMBL/GenBank/DDBJ databases">
        <title>Genomic Encyclopedia of Type Strains, Phase IV (KMG-IV): sequencing the most valuable type-strain genomes for metagenomic binning, comparative biology and taxonomic classification.</title>
        <authorList>
            <person name="Goeker M."/>
        </authorList>
    </citation>
    <scope>NUCLEOTIDE SEQUENCE [LARGE SCALE GENOMIC DNA]</scope>
    <source>
        <strain evidence="1 2">DSM 22112</strain>
    </source>
</reference>
<gene>
    <name evidence="1" type="ORF">DES36_10113</name>
</gene>
<accession>A0A366IGM1</accession>
<keyword evidence="2" id="KW-1185">Reference proteome</keyword>
<protein>
    <submittedName>
        <fullName evidence="1">Uncharacterized protein</fullName>
    </submittedName>
</protein>
<dbReference type="RefSeq" id="WP_113919184.1">
    <property type="nucleotide sequence ID" value="NZ_QNRX01000001.1"/>
</dbReference>
<evidence type="ECO:0000313" key="2">
    <source>
        <dbReference type="Proteomes" id="UP000253490"/>
    </source>
</evidence>
<dbReference type="EMBL" id="QNRX01000001">
    <property type="protein sequence ID" value="RBP69970.1"/>
    <property type="molecule type" value="Genomic_DNA"/>
</dbReference>
<evidence type="ECO:0000313" key="1">
    <source>
        <dbReference type="EMBL" id="RBP69970.1"/>
    </source>
</evidence>
<sequence length="77" mass="9071">MDKKRTLNLYGFGCTPAMERVISAVDTMSHDEILIVNCDTSCVSGKIRRMCMEKNYRLEIYRIDKNTMRYIISFHNE</sequence>